<dbReference type="PANTHER" id="PTHR30203">
    <property type="entry name" value="OUTER MEMBRANE CATION EFFLUX PROTEIN"/>
    <property type="match status" value="1"/>
</dbReference>
<keyword evidence="4" id="KW-1185">Reference proteome</keyword>
<feature type="compositionally biased region" description="Low complexity" evidence="1">
    <location>
        <begin position="37"/>
        <end position="79"/>
    </location>
</feature>
<accession>A0A858BRI4</accession>
<proteinExistence type="predicted"/>
<dbReference type="EMBL" id="CP048649">
    <property type="protein sequence ID" value="QIB68157.1"/>
    <property type="molecule type" value="Genomic_DNA"/>
</dbReference>
<dbReference type="InterPro" id="IPR010131">
    <property type="entry name" value="MdtP/NodT-like"/>
</dbReference>
<reference evidence="3 4" key="1">
    <citation type="submission" date="2020-02" db="EMBL/GenBank/DDBJ databases">
        <authorList>
            <person name="Kim Y.B."/>
            <person name="Roh S.W."/>
        </authorList>
    </citation>
    <scope>NUCLEOTIDE SEQUENCE [LARGE SCALE GENOMIC DNA]</scope>
    <source>
        <strain evidence="3 4">DSM 103574</strain>
    </source>
</reference>
<dbReference type="Proteomes" id="UP000466848">
    <property type="component" value="Chromosome"/>
</dbReference>
<feature type="signal peptide" evidence="2">
    <location>
        <begin position="1"/>
        <end position="23"/>
    </location>
</feature>
<feature type="chain" id="PRO_5032849612" evidence="2">
    <location>
        <begin position="24"/>
        <end position="468"/>
    </location>
</feature>
<keyword evidence="2" id="KW-0732">Signal</keyword>
<evidence type="ECO:0000313" key="3">
    <source>
        <dbReference type="EMBL" id="QIB68157.1"/>
    </source>
</evidence>
<feature type="region of interest" description="Disordered" evidence="1">
    <location>
        <begin position="37"/>
        <end position="112"/>
    </location>
</feature>
<organism evidence="3 4">
    <name type="scientific">Aminipila butyrica</name>
    <dbReference type="NCBI Taxonomy" id="433296"/>
    <lineage>
        <taxon>Bacteria</taxon>
        <taxon>Bacillati</taxon>
        <taxon>Bacillota</taxon>
        <taxon>Clostridia</taxon>
        <taxon>Peptostreptococcales</taxon>
        <taxon>Anaerovoracaceae</taxon>
        <taxon>Aminipila</taxon>
    </lineage>
</organism>
<dbReference type="AlphaFoldDB" id="A0A858BRI4"/>
<dbReference type="KEGG" id="abut:Ami103574_02010"/>
<evidence type="ECO:0000256" key="2">
    <source>
        <dbReference type="SAM" id="SignalP"/>
    </source>
</evidence>
<dbReference type="Gene3D" id="1.20.1600.10">
    <property type="entry name" value="Outer membrane efflux proteins (OEP)"/>
    <property type="match status" value="2"/>
</dbReference>
<dbReference type="SUPFAM" id="SSF56954">
    <property type="entry name" value="Outer membrane efflux proteins (OEP)"/>
    <property type="match status" value="1"/>
</dbReference>
<dbReference type="RefSeq" id="WP_163065077.1">
    <property type="nucleotide sequence ID" value="NZ_CP048649.1"/>
</dbReference>
<dbReference type="GO" id="GO:0015562">
    <property type="term" value="F:efflux transmembrane transporter activity"/>
    <property type="evidence" value="ECO:0007669"/>
    <property type="project" value="InterPro"/>
</dbReference>
<name>A0A858BRI4_9FIRM</name>
<evidence type="ECO:0000313" key="4">
    <source>
        <dbReference type="Proteomes" id="UP000466848"/>
    </source>
</evidence>
<dbReference type="PANTHER" id="PTHR30203:SF30">
    <property type="entry name" value="OUTER MEMBRANE PROTEIN-RELATED"/>
    <property type="match status" value="1"/>
</dbReference>
<feature type="compositionally biased region" description="Low complexity" evidence="1">
    <location>
        <begin position="99"/>
        <end position="112"/>
    </location>
</feature>
<gene>
    <name evidence="3" type="ORF">Ami103574_02010</name>
</gene>
<protein>
    <submittedName>
        <fullName evidence="3">TolC family protein</fullName>
    </submittedName>
</protein>
<evidence type="ECO:0000256" key="1">
    <source>
        <dbReference type="SAM" id="MobiDB-lite"/>
    </source>
</evidence>
<sequence length="468" mass="51015">MKKQLFIALLATTLMVTTIPATALTAANTVTNTVPAVTAPTTTSTGAITKTTTSDAASKTTDSAIESTTTESTSSDPTTQKATATTDSGITTDSTKAQPPETTTTSTTESLAPATLSLEGAYKKMLSDSPQAILAKYTMDSELSVAKGYSEKISSINKTERAAKDPSLSESDRLAASWSIDTANKIMLQAQKDFGKTQAPKNYEASINQLKSDTYEKYYNYKYTEAQVQVAKDNLTRTQEVYNSTMLKYKLGNVSRLDTLTAETALNAAKDDYAVKVNEFETEKMNFNLFMGYGIHQKITLTDSLAPLAFPTKSLEDSVKEAKSNRNEVSEANYNVQMAQHAMNDVKAYPSSSATYISAKTVLQMAQEVAKTKPESIEVDVRTKYMDMKQKYDAISSGKVSYENSKEASRLSQLQYDSGLITVTELSETNLKTFETQQAYYKTILDYNLAVDVYVLSSGIGTKTASIN</sequence>
<feature type="compositionally biased region" description="Polar residues" evidence="1">
    <location>
        <begin position="80"/>
        <end position="97"/>
    </location>
</feature>